<dbReference type="PANTHER" id="PTHR10742">
    <property type="entry name" value="FLAVIN MONOAMINE OXIDASE"/>
    <property type="match status" value="1"/>
</dbReference>
<dbReference type="EC" id="1.13.12.3" evidence="3"/>
<comment type="similarity">
    <text evidence="2">Belongs to the tryptophan 2-monooxygenase family.</text>
</comment>
<dbReference type="InterPro" id="IPR002937">
    <property type="entry name" value="Amino_oxidase"/>
</dbReference>
<evidence type="ECO:0000256" key="7">
    <source>
        <dbReference type="SAM" id="Phobius"/>
    </source>
</evidence>
<keyword evidence="7" id="KW-1133">Transmembrane helix</keyword>
<dbReference type="GO" id="GO:0050361">
    <property type="term" value="F:tryptophan 2-monooxygenase activity"/>
    <property type="evidence" value="ECO:0007669"/>
    <property type="project" value="UniProtKB-EC"/>
</dbReference>
<evidence type="ECO:0000256" key="1">
    <source>
        <dbReference type="ARBA" id="ARBA00004814"/>
    </source>
</evidence>
<dbReference type="Gene3D" id="1.20.1440.240">
    <property type="match status" value="1"/>
</dbReference>
<dbReference type="SUPFAM" id="SSF51905">
    <property type="entry name" value="FAD/NAD(P)-binding domain"/>
    <property type="match status" value="1"/>
</dbReference>
<evidence type="ECO:0000313" key="10">
    <source>
        <dbReference type="Proteomes" id="UP000589292"/>
    </source>
</evidence>
<dbReference type="Proteomes" id="UP000589292">
    <property type="component" value="Unassembled WGS sequence"/>
</dbReference>
<feature type="transmembrane region" description="Helical" evidence="7">
    <location>
        <begin position="33"/>
        <end position="52"/>
    </location>
</feature>
<dbReference type="InterPro" id="IPR050281">
    <property type="entry name" value="Flavin_monoamine_oxidase"/>
</dbReference>
<evidence type="ECO:0000256" key="4">
    <source>
        <dbReference type="ARBA" id="ARBA00017871"/>
    </source>
</evidence>
<dbReference type="InterPro" id="IPR006311">
    <property type="entry name" value="TAT_signal"/>
</dbReference>
<gene>
    <name evidence="9" type="ORF">FG486_05755</name>
</gene>
<dbReference type="Gene3D" id="3.50.50.60">
    <property type="entry name" value="FAD/NAD(P)-binding domain"/>
    <property type="match status" value="1"/>
</dbReference>
<feature type="domain" description="Amine oxidase" evidence="8">
    <location>
        <begin position="80"/>
        <end position="538"/>
    </location>
</feature>
<keyword evidence="5" id="KW-0073">Auxin biosynthesis</keyword>
<dbReference type="GO" id="GO:0009851">
    <property type="term" value="P:auxin biosynthetic process"/>
    <property type="evidence" value="ECO:0007669"/>
    <property type="project" value="UniProtKB-KW"/>
</dbReference>
<keyword evidence="10" id="KW-1185">Reference proteome</keyword>
<evidence type="ECO:0000313" key="9">
    <source>
        <dbReference type="EMBL" id="MBA1373836.1"/>
    </source>
</evidence>
<reference evidence="9 10" key="1">
    <citation type="journal article" date="1994" name="Int. J. Syst. Bacteriol.">
        <title>Phylogenetic positions of novel aerobic, bacteriochlorophyll a-containing bacteria and description of Roseococcus thiosulfatophilus gen. nov., sp. nov., Erythromicrobium ramosum gen. nov., sp. nov., and Erythrobacter litoralis sp. nov.</title>
        <authorList>
            <person name="Yurkov V."/>
            <person name="Stackebrandt E."/>
            <person name="Holmes A."/>
            <person name="Fuerst J.A."/>
            <person name="Hugenholtz P."/>
            <person name="Golecki J."/>
            <person name="Gad'on N."/>
            <person name="Gorlenko V.M."/>
            <person name="Kompantseva E.I."/>
            <person name="Drews G."/>
        </authorList>
    </citation>
    <scope>NUCLEOTIDE SEQUENCE [LARGE SCALE GENOMIC DNA]</scope>
    <source>
        <strain evidence="9 10">KR-99</strain>
    </source>
</reference>
<accession>A0A7V8U7R0</accession>
<evidence type="ECO:0000256" key="5">
    <source>
        <dbReference type="ARBA" id="ARBA00023070"/>
    </source>
</evidence>
<dbReference type="EMBL" id="VDES01000001">
    <property type="protein sequence ID" value="MBA1373836.1"/>
    <property type="molecule type" value="Genomic_DNA"/>
</dbReference>
<protein>
    <recommendedName>
        <fullName evidence="4">Tryptophan 2-monooxygenase</fullName>
        <ecNumber evidence="3">1.13.12.3</ecNumber>
    </recommendedName>
</protein>
<keyword evidence="7" id="KW-0472">Membrane</keyword>
<dbReference type="InterPro" id="IPR036188">
    <property type="entry name" value="FAD/NAD-bd_sf"/>
</dbReference>
<proteinExistence type="inferred from homology"/>
<organism evidence="9 10">
    <name type="scientific">Sphingomonas ursincola</name>
    <dbReference type="NCBI Taxonomy" id="56361"/>
    <lineage>
        <taxon>Bacteria</taxon>
        <taxon>Pseudomonadati</taxon>
        <taxon>Pseudomonadota</taxon>
        <taxon>Alphaproteobacteria</taxon>
        <taxon>Sphingomonadales</taxon>
        <taxon>Sphingomonadaceae</taxon>
        <taxon>Sphingomonas</taxon>
    </lineage>
</organism>
<dbReference type="SUPFAM" id="SSF54373">
    <property type="entry name" value="FAD-linked reductases, C-terminal domain"/>
    <property type="match status" value="1"/>
</dbReference>
<dbReference type="PANTHER" id="PTHR10742:SF410">
    <property type="entry name" value="LYSINE-SPECIFIC HISTONE DEMETHYLASE 2"/>
    <property type="match status" value="1"/>
</dbReference>
<evidence type="ECO:0000256" key="3">
    <source>
        <dbReference type="ARBA" id="ARBA00012535"/>
    </source>
</evidence>
<sequence>MAWPRRVRVSTRPAFSNGGIHEVITRRTMLHRIGAAGGVAAVAGAMQSMGWFGVAEAAALEPMPGDMGNGRSVVVLGAGFAGLVAAYELEQRGFAVTLLEARGRVGGKAWTVRDGDRIAMQGEDDQIARFSEGLYFNAGPARLPSFHQGVLGYAKRFGVPLEVEVNSSRSAYLVAKNGSKLRMRTAINDMRGHVSELLAKAVNQGALDTALSVEEKAKLLPFLKAYGDLQGDYAFKGTTRSGFKTGPGAGISSFETANAPVPLADLLANEQLGMMGFEDNLYMQATMFQPVGGMDQISVGIERNLKKRAVLNADVQRIRQSEAGVEIAYIDTASGAARVIKADYCVCTIPFPVLAKIEANFAKPVASAIASVLYEDSNKVAFEAPRFWERDQIYGGLTFVGGETSLIWYPSWGLHGERGMILGCYSSGEPGKAFAKRPIAEQIAMARAAIESVHPGHGADCIAPLVVNWRKIPYSLGPWPNWNPGVRDRGEHPMTDTPAFRLLNQPDGRIFFASAALSQTPGWQEGALQSAHATVAALVDQMRARALTEPTRSAQAA</sequence>
<comment type="catalytic activity">
    <reaction evidence="6">
        <text>L-tryptophan + O2 = indole-3-acetamide + CO2 + H2O</text>
        <dbReference type="Rhea" id="RHEA:16165"/>
        <dbReference type="ChEBI" id="CHEBI:15377"/>
        <dbReference type="ChEBI" id="CHEBI:15379"/>
        <dbReference type="ChEBI" id="CHEBI:16031"/>
        <dbReference type="ChEBI" id="CHEBI:16526"/>
        <dbReference type="ChEBI" id="CHEBI:57912"/>
        <dbReference type="EC" id="1.13.12.3"/>
    </reaction>
</comment>
<evidence type="ECO:0000256" key="6">
    <source>
        <dbReference type="ARBA" id="ARBA00047321"/>
    </source>
</evidence>
<evidence type="ECO:0000259" key="8">
    <source>
        <dbReference type="Pfam" id="PF01593"/>
    </source>
</evidence>
<dbReference type="Gene3D" id="3.90.660.10">
    <property type="match status" value="1"/>
</dbReference>
<dbReference type="PROSITE" id="PS51318">
    <property type="entry name" value="TAT"/>
    <property type="match status" value="1"/>
</dbReference>
<dbReference type="Pfam" id="PF01593">
    <property type="entry name" value="Amino_oxidase"/>
    <property type="match status" value="1"/>
</dbReference>
<comment type="pathway">
    <text evidence="1">Plant hormone metabolism; auxin biosynthesis.</text>
</comment>
<keyword evidence="7" id="KW-0812">Transmembrane</keyword>
<evidence type="ECO:0000256" key="2">
    <source>
        <dbReference type="ARBA" id="ARBA00005833"/>
    </source>
</evidence>
<dbReference type="AlphaFoldDB" id="A0A7V8U7R0"/>
<name>A0A7V8U7R0_9SPHN</name>
<comment type="caution">
    <text evidence="9">The sequence shown here is derived from an EMBL/GenBank/DDBJ whole genome shotgun (WGS) entry which is preliminary data.</text>
</comment>